<feature type="region of interest" description="Disordered" evidence="1">
    <location>
        <begin position="26"/>
        <end position="47"/>
    </location>
</feature>
<dbReference type="Proteomes" id="UP000031599">
    <property type="component" value="Unassembled WGS sequence"/>
</dbReference>
<dbReference type="AlphaFoldDB" id="A0A0C2CUD2"/>
<dbReference type="EMBL" id="JMCC02000293">
    <property type="protein sequence ID" value="KIG11512.1"/>
    <property type="molecule type" value="Genomic_DNA"/>
</dbReference>
<evidence type="ECO:0000313" key="2">
    <source>
        <dbReference type="EMBL" id="KIG11512.1"/>
    </source>
</evidence>
<evidence type="ECO:0000256" key="1">
    <source>
        <dbReference type="SAM" id="MobiDB-lite"/>
    </source>
</evidence>
<protein>
    <submittedName>
        <fullName evidence="2">Uncharacterized protein</fullName>
    </submittedName>
</protein>
<sequence length="47" mass="5291">MGIGHVLDDDPTLREVLNLEPGWEAERSGLGQPWRRGLVPDEDEATY</sequence>
<gene>
    <name evidence="2" type="ORF">DB30_03792</name>
</gene>
<proteinExistence type="predicted"/>
<evidence type="ECO:0000313" key="3">
    <source>
        <dbReference type="Proteomes" id="UP000031599"/>
    </source>
</evidence>
<accession>A0A0C2CUD2</accession>
<name>A0A0C2CUD2_9BACT</name>
<comment type="caution">
    <text evidence="2">The sequence shown here is derived from an EMBL/GenBank/DDBJ whole genome shotgun (WGS) entry which is preliminary data.</text>
</comment>
<reference evidence="2 3" key="1">
    <citation type="submission" date="2014-12" db="EMBL/GenBank/DDBJ databases">
        <title>Genome assembly of Enhygromyxa salina DSM 15201.</title>
        <authorList>
            <person name="Sharma G."/>
            <person name="Subramanian S."/>
        </authorList>
    </citation>
    <scope>NUCLEOTIDE SEQUENCE [LARGE SCALE GENOMIC DNA]</scope>
    <source>
        <strain evidence="2 3">DSM 15201</strain>
    </source>
</reference>
<organism evidence="2 3">
    <name type="scientific">Enhygromyxa salina</name>
    <dbReference type="NCBI Taxonomy" id="215803"/>
    <lineage>
        <taxon>Bacteria</taxon>
        <taxon>Pseudomonadati</taxon>
        <taxon>Myxococcota</taxon>
        <taxon>Polyangia</taxon>
        <taxon>Nannocystales</taxon>
        <taxon>Nannocystaceae</taxon>
        <taxon>Enhygromyxa</taxon>
    </lineage>
</organism>